<dbReference type="EMBL" id="CAKOAT010132044">
    <property type="protein sequence ID" value="CAH8337175.1"/>
    <property type="molecule type" value="Genomic_DNA"/>
</dbReference>
<dbReference type="AlphaFoldDB" id="A0ABC8JX05"/>
<reference evidence="2 3" key="1">
    <citation type="submission" date="2022-03" db="EMBL/GenBank/DDBJ databases">
        <authorList>
            <person name="Macdonald S."/>
            <person name="Ahmed S."/>
            <person name="Newling K."/>
        </authorList>
    </citation>
    <scope>NUCLEOTIDE SEQUENCE [LARGE SCALE GENOMIC DNA]</scope>
</reference>
<evidence type="ECO:0000256" key="1">
    <source>
        <dbReference type="SAM" id="MobiDB-lite"/>
    </source>
</evidence>
<keyword evidence="3" id="KW-1185">Reference proteome</keyword>
<name>A0ABC8JX05_ERUVS</name>
<evidence type="ECO:0000313" key="2">
    <source>
        <dbReference type="EMBL" id="CAH8337175.1"/>
    </source>
</evidence>
<organism evidence="2 3">
    <name type="scientific">Eruca vesicaria subsp. sativa</name>
    <name type="common">Garden rocket</name>
    <name type="synonym">Eruca sativa</name>
    <dbReference type="NCBI Taxonomy" id="29727"/>
    <lineage>
        <taxon>Eukaryota</taxon>
        <taxon>Viridiplantae</taxon>
        <taxon>Streptophyta</taxon>
        <taxon>Embryophyta</taxon>
        <taxon>Tracheophyta</taxon>
        <taxon>Spermatophyta</taxon>
        <taxon>Magnoliopsida</taxon>
        <taxon>eudicotyledons</taxon>
        <taxon>Gunneridae</taxon>
        <taxon>Pentapetalae</taxon>
        <taxon>rosids</taxon>
        <taxon>malvids</taxon>
        <taxon>Brassicales</taxon>
        <taxon>Brassicaceae</taxon>
        <taxon>Brassiceae</taxon>
        <taxon>Eruca</taxon>
    </lineage>
</organism>
<feature type="region of interest" description="Disordered" evidence="1">
    <location>
        <begin position="19"/>
        <end position="59"/>
    </location>
</feature>
<dbReference type="InterPro" id="IPR027417">
    <property type="entry name" value="P-loop_NTPase"/>
</dbReference>
<protein>
    <submittedName>
        <fullName evidence="2">Uncharacterized protein</fullName>
    </submittedName>
</protein>
<dbReference type="Gene3D" id="3.40.50.300">
    <property type="entry name" value="P-loop containing nucleotide triphosphate hydrolases"/>
    <property type="match status" value="1"/>
</dbReference>
<evidence type="ECO:0000313" key="3">
    <source>
        <dbReference type="Proteomes" id="UP001642260"/>
    </source>
</evidence>
<gene>
    <name evidence="2" type="ORF">ERUC_LOCUS14192</name>
</gene>
<dbReference type="Proteomes" id="UP001642260">
    <property type="component" value="Unassembled WGS sequence"/>
</dbReference>
<sequence>MATDEPSLARWSFLFGRKKLPEESQESNPEDGSSSNKEEGSQVVTNSAQEGNTGLANGIREKSKKSMFPPFESAETRALAESLSRQIILCTSCNFFLSLIGLCDIIRGNPNVKWESIKGLENAKRLLKEAVVIHIEYPSLPSLYAAHIKKRTGRVVLLNYIGGHQFKNCSIASACWSSQLTRECLVLLENSNVFVGVSESEYRWNTDETEAFVAFAKVYSCF</sequence>
<feature type="compositionally biased region" description="Polar residues" evidence="1">
    <location>
        <begin position="42"/>
        <end position="55"/>
    </location>
</feature>
<accession>A0ABC8JX05</accession>
<comment type="caution">
    <text evidence="2">The sequence shown here is derived from an EMBL/GenBank/DDBJ whole genome shotgun (WGS) entry which is preliminary data.</text>
</comment>
<proteinExistence type="predicted"/>